<dbReference type="EMBL" id="CACVBS010000050">
    <property type="protein sequence ID" value="CAA7265769.1"/>
    <property type="molecule type" value="Genomic_DNA"/>
</dbReference>
<feature type="region of interest" description="Disordered" evidence="1">
    <location>
        <begin position="1"/>
        <end position="25"/>
    </location>
</feature>
<feature type="compositionally biased region" description="Low complexity" evidence="1">
    <location>
        <begin position="1"/>
        <end position="11"/>
    </location>
</feature>
<dbReference type="AlphaFoldDB" id="A0A8S0VS39"/>
<accession>A0A8S0VS39</accession>
<name>A0A8S0VS39_CYCAE</name>
<dbReference type="OrthoDB" id="2662502at2759"/>
<evidence type="ECO:0000313" key="3">
    <source>
        <dbReference type="Proteomes" id="UP000467700"/>
    </source>
</evidence>
<reference evidence="2 3" key="1">
    <citation type="submission" date="2020-01" db="EMBL/GenBank/DDBJ databases">
        <authorList>
            <person name="Gupta K D."/>
        </authorList>
    </citation>
    <scope>NUCLEOTIDE SEQUENCE [LARGE SCALE GENOMIC DNA]</scope>
</reference>
<feature type="region of interest" description="Disordered" evidence="1">
    <location>
        <begin position="270"/>
        <end position="302"/>
    </location>
</feature>
<dbReference type="Pfam" id="PF20414">
    <property type="entry name" value="DUF6698"/>
    <property type="match status" value="1"/>
</dbReference>
<sequence>MLSSPSPFLSSPLPPPISAGDASASEHYYKRKCHDLEKEVASSLGKRKKDKVSTKRLGCGIPKAVSLFLGVDEVVRQSDKHQLLLIGELDNAEFAGMTTKAIGNLKCDWACSNTAFKELVRLIPNFQKKIDNDEPAQLQSFYVEHGGNAACRDGVGNMMHSIAIWLNEAFQDARPLLNPDDHEMPPRGIKHPITGRLLCPVKYKWEDKEIQVKLRGSAPGYEYYGNFLLHCLFEDPENPIQLEQGFLKSSLLVKVFKFIFTSPKSMKTVNIQDHSDSDNAEGTSNKASRTTSGRKKGRHSVAGNLQMMHVTPRTLAYAAAQLILALSDVKQWTDNIHGLNLKLFYEFIIDYFKEIPAANATHREKVCELPDWWNKQVFPGVVSAASSDAKDEGMKLLEEWGL</sequence>
<dbReference type="InterPro" id="IPR046521">
    <property type="entry name" value="DUF6698"/>
</dbReference>
<proteinExistence type="predicted"/>
<keyword evidence="3" id="KW-1185">Reference proteome</keyword>
<comment type="caution">
    <text evidence="2">The sequence shown here is derived from an EMBL/GenBank/DDBJ whole genome shotgun (WGS) entry which is preliminary data.</text>
</comment>
<feature type="compositionally biased region" description="Polar residues" evidence="1">
    <location>
        <begin position="280"/>
        <end position="291"/>
    </location>
</feature>
<evidence type="ECO:0000256" key="1">
    <source>
        <dbReference type="SAM" id="MobiDB-lite"/>
    </source>
</evidence>
<dbReference type="Proteomes" id="UP000467700">
    <property type="component" value="Unassembled WGS sequence"/>
</dbReference>
<organism evidence="2 3">
    <name type="scientific">Cyclocybe aegerita</name>
    <name type="common">Black poplar mushroom</name>
    <name type="synonym">Agrocybe aegerita</name>
    <dbReference type="NCBI Taxonomy" id="1973307"/>
    <lineage>
        <taxon>Eukaryota</taxon>
        <taxon>Fungi</taxon>
        <taxon>Dikarya</taxon>
        <taxon>Basidiomycota</taxon>
        <taxon>Agaricomycotina</taxon>
        <taxon>Agaricomycetes</taxon>
        <taxon>Agaricomycetidae</taxon>
        <taxon>Agaricales</taxon>
        <taxon>Agaricineae</taxon>
        <taxon>Bolbitiaceae</taxon>
        <taxon>Cyclocybe</taxon>
    </lineage>
</organism>
<evidence type="ECO:0000313" key="2">
    <source>
        <dbReference type="EMBL" id="CAA7265769.1"/>
    </source>
</evidence>
<gene>
    <name evidence="2" type="ORF">AAE3_LOCUS8001</name>
</gene>
<protein>
    <submittedName>
        <fullName evidence="2">Uncharacterized protein</fullName>
    </submittedName>
</protein>